<evidence type="ECO:0000256" key="2">
    <source>
        <dbReference type="ARBA" id="ARBA00023125"/>
    </source>
</evidence>
<dbReference type="PANTHER" id="PTHR30146">
    <property type="entry name" value="LACI-RELATED TRANSCRIPTIONAL REPRESSOR"/>
    <property type="match status" value="1"/>
</dbReference>
<protein>
    <submittedName>
        <fullName evidence="5">LacI family transcriptional regulator</fullName>
    </submittedName>
</protein>
<sequence length="344" mass="38827">MKKKRVSIIDIARELNVTPSTVSRALNGSSRIGEETRRAVMDLAEKWGYRPNPFAKSLLLNKTFNVGLIIPEFTHHFFNSVLSGIESVMSAKNYHLIICTSDDRYEKEKKSCQTLMDMRVDGILAAMGDSTQQFDHFHQVVENGVPLVFIDRFCEDLPASYVTTDDFNGAQQAVTHLLEIGCRRIAHLRGPANVSTSFNRYMGYQEALRRAEVPLEPAWVIDGFEPEVFGPRLKPLVEQGEIDAIFAFNDYLAYDALKLIEQWGKRVPDDLCLMGYADEPVAEYVTPSLSTVRQPAYQVGQQAARFLLSQMEAKEANTPATEQVHTESLTTELVLRESTRRTRG</sequence>
<keyword evidence="6" id="KW-1185">Reference proteome</keyword>
<dbReference type="AlphaFoldDB" id="A0A1G9GM72"/>
<reference evidence="5 6" key="1">
    <citation type="submission" date="2016-10" db="EMBL/GenBank/DDBJ databases">
        <authorList>
            <person name="de Groot N.N."/>
        </authorList>
    </citation>
    <scope>NUCLEOTIDE SEQUENCE [LARGE SCALE GENOMIC DNA]</scope>
    <source>
        <strain evidence="5 6">DSM 25186</strain>
    </source>
</reference>
<dbReference type="Pfam" id="PF00356">
    <property type="entry name" value="LacI"/>
    <property type="match status" value="1"/>
</dbReference>
<proteinExistence type="predicted"/>
<dbReference type="OrthoDB" id="867148at2"/>
<dbReference type="SMART" id="SM00354">
    <property type="entry name" value="HTH_LACI"/>
    <property type="match status" value="1"/>
</dbReference>
<dbReference type="PROSITE" id="PS50932">
    <property type="entry name" value="HTH_LACI_2"/>
    <property type="match status" value="1"/>
</dbReference>
<dbReference type="PANTHER" id="PTHR30146:SF109">
    <property type="entry name" value="HTH-TYPE TRANSCRIPTIONAL REGULATOR GALS"/>
    <property type="match status" value="1"/>
</dbReference>
<dbReference type="InterPro" id="IPR046335">
    <property type="entry name" value="LacI/GalR-like_sensor"/>
</dbReference>
<dbReference type="CDD" id="cd01392">
    <property type="entry name" value="HTH_LacI"/>
    <property type="match status" value="1"/>
</dbReference>
<dbReference type="GO" id="GO:0000976">
    <property type="term" value="F:transcription cis-regulatory region binding"/>
    <property type="evidence" value="ECO:0007669"/>
    <property type="project" value="TreeGrafter"/>
</dbReference>
<dbReference type="EMBL" id="FNFO01000004">
    <property type="protein sequence ID" value="SDL01746.1"/>
    <property type="molecule type" value="Genomic_DNA"/>
</dbReference>
<name>A0A1G9GM72_9BACT</name>
<evidence type="ECO:0000313" key="6">
    <source>
        <dbReference type="Proteomes" id="UP000198510"/>
    </source>
</evidence>
<dbReference type="STRING" id="1075417.SAMN05421823_104155"/>
<dbReference type="SUPFAM" id="SSF47413">
    <property type="entry name" value="lambda repressor-like DNA-binding domains"/>
    <property type="match status" value="1"/>
</dbReference>
<evidence type="ECO:0000259" key="4">
    <source>
        <dbReference type="PROSITE" id="PS50932"/>
    </source>
</evidence>
<dbReference type="InterPro" id="IPR000843">
    <property type="entry name" value="HTH_LacI"/>
</dbReference>
<keyword evidence="1" id="KW-0805">Transcription regulation</keyword>
<gene>
    <name evidence="5" type="ORF">SAMN05421823_104155</name>
</gene>
<dbReference type="CDD" id="cd06267">
    <property type="entry name" value="PBP1_LacI_sugar_binding-like"/>
    <property type="match status" value="1"/>
</dbReference>
<accession>A0A1G9GM72</accession>
<organism evidence="5 6">
    <name type="scientific">Catalinimonas alkaloidigena</name>
    <dbReference type="NCBI Taxonomy" id="1075417"/>
    <lineage>
        <taxon>Bacteria</taxon>
        <taxon>Pseudomonadati</taxon>
        <taxon>Bacteroidota</taxon>
        <taxon>Cytophagia</taxon>
        <taxon>Cytophagales</taxon>
        <taxon>Catalimonadaceae</taxon>
        <taxon>Catalinimonas</taxon>
    </lineage>
</organism>
<dbReference type="RefSeq" id="WP_089682018.1">
    <property type="nucleotide sequence ID" value="NZ_FNFO01000004.1"/>
</dbReference>
<dbReference type="Proteomes" id="UP000198510">
    <property type="component" value="Unassembled WGS sequence"/>
</dbReference>
<dbReference type="InterPro" id="IPR010982">
    <property type="entry name" value="Lambda_DNA-bd_dom_sf"/>
</dbReference>
<keyword evidence="3" id="KW-0804">Transcription</keyword>
<keyword evidence="2" id="KW-0238">DNA-binding</keyword>
<dbReference type="Pfam" id="PF13377">
    <property type="entry name" value="Peripla_BP_3"/>
    <property type="match status" value="1"/>
</dbReference>
<evidence type="ECO:0000313" key="5">
    <source>
        <dbReference type="EMBL" id="SDL01746.1"/>
    </source>
</evidence>
<dbReference type="Gene3D" id="1.10.260.40">
    <property type="entry name" value="lambda repressor-like DNA-binding domains"/>
    <property type="match status" value="1"/>
</dbReference>
<evidence type="ECO:0000256" key="3">
    <source>
        <dbReference type="ARBA" id="ARBA00023163"/>
    </source>
</evidence>
<evidence type="ECO:0000256" key="1">
    <source>
        <dbReference type="ARBA" id="ARBA00023015"/>
    </source>
</evidence>
<dbReference type="GO" id="GO:0003700">
    <property type="term" value="F:DNA-binding transcription factor activity"/>
    <property type="evidence" value="ECO:0007669"/>
    <property type="project" value="TreeGrafter"/>
</dbReference>
<dbReference type="Gene3D" id="3.40.50.2300">
    <property type="match status" value="2"/>
</dbReference>
<dbReference type="InterPro" id="IPR028082">
    <property type="entry name" value="Peripla_BP_I"/>
</dbReference>
<feature type="domain" description="HTH lacI-type" evidence="4">
    <location>
        <begin position="6"/>
        <end position="60"/>
    </location>
</feature>
<dbReference type="SUPFAM" id="SSF53822">
    <property type="entry name" value="Periplasmic binding protein-like I"/>
    <property type="match status" value="1"/>
</dbReference>